<comment type="cofactor">
    <cofactor evidence="2">
        <name>Zn(2+)</name>
        <dbReference type="ChEBI" id="CHEBI:29105"/>
    </cofactor>
</comment>
<evidence type="ECO:0000256" key="7">
    <source>
        <dbReference type="ARBA" id="ARBA00014134"/>
    </source>
</evidence>
<protein>
    <recommendedName>
        <fullName evidence="7">Probable transglycosylase IsaA</fullName>
        <ecNumber evidence="6">3.4.24.75</ecNumber>
    </recommendedName>
    <alternativeName>
        <fullName evidence="10">Immunodominant staphylococcal antigen A</fullName>
    </alternativeName>
</protein>
<evidence type="ECO:0000256" key="5">
    <source>
        <dbReference type="ARBA" id="ARBA00006646"/>
    </source>
</evidence>
<comment type="similarity">
    <text evidence="4">Belongs to the transglycosylase family. IsaA subfamily.</text>
</comment>
<dbReference type="EC" id="3.4.24.75" evidence="6"/>
<feature type="domain" description="M23ase beta-sheet core" evidence="14">
    <location>
        <begin position="922"/>
        <end position="1015"/>
    </location>
</feature>
<keyword evidence="8" id="KW-0482">Metalloprotease</keyword>
<dbReference type="Gene3D" id="1.10.530.10">
    <property type="match status" value="1"/>
</dbReference>
<dbReference type="Gene3D" id="2.70.70.10">
    <property type="entry name" value="Glucose Permease (Domain IIA)"/>
    <property type="match status" value="1"/>
</dbReference>
<dbReference type="InterPro" id="IPR023346">
    <property type="entry name" value="Lysozyme-like_dom_sf"/>
</dbReference>
<keyword evidence="9" id="KW-0326">Glycosidase</keyword>
<dbReference type="RefSeq" id="WP_103161286.1">
    <property type="nucleotide sequence ID" value="NZ_BKAW01000003.1"/>
</dbReference>
<keyword evidence="12" id="KW-0472">Membrane</keyword>
<comment type="catalytic activity">
    <reaction evidence="1">
        <text>Hydrolysis of the -Gly-|-Gly- bond in the pentaglycine inter-peptide link joining staphylococcal cell wall peptidoglycans.</text>
        <dbReference type="EC" id="3.4.24.75"/>
    </reaction>
</comment>
<comment type="caution">
    <text evidence="15">The sequence shown here is derived from an EMBL/GenBank/DDBJ whole genome shotgun (WGS) entry which is preliminary data.</text>
</comment>
<dbReference type="InterPro" id="IPR016047">
    <property type="entry name" value="M23ase_b-sheet_dom"/>
</dbReference>
<feature type="transmembrane region" description="Helical" evidence="12">
    <location>
        <begin position="279"/>
        <end position="298"/>
    </location>
</feature>
<evidence type="ECO:0000256" key="12">
    <source>
        <dbReference type="SAM" id="Phobius"/>
    </source>
</evidence>
<organism evidence="15 16">
    <name type="scientific">Staphylococcus ureilyticus</name>
    <name type="common">Staphylococcus cohnii subsp. urealyticus</name>
    <dbReference type="NCBI Taxonomy" id="94138"/>
    <lineage>
        <taxon>Bacteria</taxon>
        <taxon>Bacillati</taxon>
        <taxon>Bacillota</taxon>
        <taxon>Bacilli</taxon>
        <taxon>Bacillales</taxon>
        <taxon>Staphylococcaceae</taxon>
        <taxon>Staphylococcus</taxon>
        <taxon>Staphylococcus cohnii species complex</taxon>
    </lineage>
</organism>
<evidence type="ECO:0000256" key="8">
    <source>
        <dbReference type="ARBA" id="ARBA00023049"/>
    </source>
</evidence>
<evidence type="ECO:0000313" key="15">
    <source>
        <dbReference type="EMBL" id="GEQ01988.1"/>
    </source>
</evidence>
<evidence type="ECO:0000256" key="1">
    <source>
        <dbReference type="ARBA" id="ARBA00001667"/>
    </source>
</evidence>
<evidence type="ECO:0000313" key="16">
    <source>
        <dbReference type="Proteomes" id="UP000321839"/>
    </source>
</evidence>
<evidence type="ECO:0000256" key="10">
    <source>
        <dbReference type="ARBA" id="ARBA00032268"/>
    </source>
</evidence>
<feature type="transmembrane region" description="Helical" evidence="12">
    <location>
        <begin position="249"/>
        <end position="267"/>
    </location>
</feature>
<dbReference type="CDD" id="cd13402">
    <property type="entry name" value="LT_TF-like"/>
    <property type="match status" value="1"/>
</dbReference>
<keyword evidence="12" id="KW-0812">Transmembrane</keyword>
<evidence type="ECO:0000256" key="2">
    <source>
        <dbReference type="ARBA" id="ARBA00001947"/>
    </source>
</evidence>
<keyword evidence="12" id="KW-1133">Transmembrane helix</keyword>
<dbReference type="SUPFAM" id="SSF53955">
    <property type="entry name" value="Lysozyme-like"/>
    <property type="match status" value="1"/>
</dbReference>
<feature type="region of interest" description="Disordered" evidence="11">
    <location>
        <begin position="1181"/>
        <end position="1205"/>
    </location>
</feature>
<feature type="region of interest" description="Disordered" evidence="11">
    <location>
        <begin position="757"/>
        <end position="780"/>
    </location>
</feature>
<keyword evidence="8" id="KW-0378">Hydrolase</keyword>
<feature type="transmembrane region" description="Helical" evidence="12">
    <location>
        <begin position="83"/>
        <end position="105"/>
    </location>
</feature>
<reference evidence="15 16" key="1">
    <citation type="submission" date="2019-07" db="EMBL/GenBank/DDBJ databases">
        <title>Whole genome shotgun sequence of Staphylococcus cohnii subsp. urealyticus NBRC 109766.</title>
        <authorList>
            <person name="Hosoyama A."/>
            <person name="Uohara A."/>
            <person name="Ohji S."/>
            <person name="Ichikawa N."/>
        </authorList>
    </citation>
    <scope>NUCLEOTIDE SEQUENCE [LARGE SCALE GENOMIC DNA]</scope>
    <source>
        <strain evidence="15 16">NBRC 109766</strain>
    </source>
</reference>
<gene>
    <name evidence="15" type="ORF">SCO02_04290</name>
</gene>
<evidence type="ECO:0000256" key="11">
    <source>
        <dbReference type="SAM" id="MobiDB-lite"/>
    </source>
</evidence>
<dbReference type="GO" id="GO:0008237">
    <property type="term" value="F:metallopeptidase activity"/>
    <property type="evidence" value="ECO:0007669"/>
    <property type="project" value="UniProtKB-KW"/>
</dbReference>
<name>A0AB34AGG2_STAUR</name>
<dbReference type="CDD" id="cd12797">
    <property type="entry name" value="M23_peptidase"/>
    <property type="match status" value="1"/>
</dbReference>
<dbReference type="GO" id="GO:0006508">
    <property type="term" value="P:proteolysis"/>
    <property type="evidence" value="ECO:0007669"/>
    <property type="project" value="UniProtKB-KW"/>
</dbReference>
<dbReference type="InterPro" id="IPR008258">
    <property type="entry name" value="Transglycosylase_SLT_dom_1"/>
</dbReference>
<evidence type="ECO:0000259" key="13">
    <source>
        <dbReference type="Pfam" id="PF01464"/>
    </source>
</evidence>
<evidence type="ECO:0000256" key="6">
    <source>
        <dbReference type="ARBA" id="ARBA00012322"/>
    </source>
</evidence>
<sequence>MQGVTKTFKDWAANLQGTEGFKNFIAYLNANGPKVWQLLKNIGNIFVGLVRGMAPVGSVVLSITTAITGFIAKGATANNTMGLMTGVLTAVGGALAAILPMWGVYKTVMGGASLVTRAYNTIVNITKTSMAIWTGVTRALALAQILNARNTSLATIMTGKYSIATKIAAVATRGLGLALRFMTGPIGWVITAIGALVAGIMYLWKNNETFRNFVITAWNQIKATAISVFGFLKPYLVAIWNGIKTSAIVAWTILKTAAFATWNAIKFAIQNPILALRNVLSAIWAGIKFTAIAVWTGIKTAVLTIIRTWLAVAKAYFNVWKVALTAIWNGIKTVAIAVWNGIKNSILSIIRTLVAVARAILNTIKTVVSTVFNGAKTIAIAAWTILKNRVVAITRAIWTLVKAIFTGLKNSVVAIFNAVKNFAIRIWTLMKNRIIANARLLWTGVRNTFNALKKGVIAIFNAVKNFAIKVWTTLKNGVIARAKSLWNGVRNTFNALRKGITNIFNAVKNFALKLWTNMKNGVISRAKALWSGVRNTWNNLKKGTTNIFKSVGSFMSSKWNSIKSGTVNKAKSLWSGVKGAWGSLSKGTRNTMNSVGGFMSKKWRDIKNGTVDIVTGMKDKITGVMNKMGDVIKSVTGDIKGFFSGMIDKVKGGLNKLIDGVNWVGKKLNMPKIDPIKLHTGTEHTNTTTNVVKNGKIARDTFATVGDKGRGNGPGGFRHEAIKYPNGKMALTPNRDTTAFLPKGSSVMNGAQTHSMLSGMPKFSNGTLSNKKPKKKKKGDNFFGDVTTGLKTGAKVATGKVVDGGKAVVNKTLETAAKGKKWMEDKIGDVMDWIDKPGKLLDKVLEGIGLNLDGFGIKKAAELPYNMMKGMFGKLKKAAIDTFTSWMADAAEGDGGYIDLSKGINFPFSPNGRAPGYPFAGPHMGVDINYVYDKLYSVLAGKATARKGWNGGFGNMVDIVKGNTKVIYGHMSKHAFSGSKNVKPGDYLGVSGNSGRSSGPHLHFEVQKNGTPINPLKWLKANDGGGGKSGKWNGDIKKALKIAGLPTSKAYVNAWAKQIQTESGGNPKALGGTDGLADGRAKGLVQVKPGTFNAYKAKGHGNIWNGLDNLIAGMRYAKARYGKGGMLGVIGKGHGYATGGLINSSGLYNLAEGGYPEWVIPTDPSRNSDAMKLLALAAQDIDSKNKRNKRPNQMRTPATSNNSNSNEMINFMARQLEATQKQVELLTQLVASNQRLEQKPTGVSEKQISEQQAKRLGFESYSLGGSF</sequence>
<dbReference type="PANTHER" id="PTHR37813:SF1">
    <property type="entry name" value="FELS-2 PROPHAGE PROTEIN"/>
    <property type="match status" value="1"/>
</dbReference>
<evidence type="ECO:0000256" key="3">
    <source>
        <dbReference type="ARBA" id="ARBA00003270"/>
    </source>
</evidence>
<comment type="similarity">
    <text evidence="5">Belongs to the peptidase M23B family.</text>
</comment>
<dbReference type="GO" id="GO:0016798">
    <property type="term" value="F:hydrolase activity, acting on glycosyl bonds"/>
    <property type="evidence" value="ECO:0007669"/>
    <property type="project" value="UniProtKB-KW"/>
</dbReference>
<dbReference type="Pfam" id="PF01464">
    <property type="entry name" value="SLT"/>
    <property type="match status" value="1"/>
</dbReference>
<dbReference type="AlphaFoldDB" id="A0AB34AGG2"/>
<keyword evidence="16" id="KW-1185">Reference proteome</keyword>
<feature type="compositionally biased region" description="Polar residues" evidence="11">
    <location>
        <begin position="1193"/>
        <end position="1205"/>
    </location>
</feature>
<dbReference type="Pfam" id="PF01551">
    <property type="entry name" value="Peptidase_M23"/>
    <property type="match status" value="1"/>
</dbReference>
<evidence type="ECO:0000256" key="9">
    <source>
        <dbReference type="ARBA" id="ARBA00023295"/>
    </source>
</evidence>
<proteinExistence type="inferred from homology"/>
<accession>A0AB34AGG2</accession>
<feature type="transmembrane region" description="Helical" evidence="12">
    <location>
        <begin position="186"/>
        <end position="204"/>
    </location>
</feature>
<dbReference type="PANTHER" id="PTHR37813">
    <property type="entry name" value="FELS-2 PROPHAGE PROTEIN"/>
    <property type="match status" value="1"/>
</dbReference>
<dbReference type="EMBL" id="BKAW01000003">
    <property type="protein sequence ID" value="GEQ01988.1"/>
    <property type="molecule type" value="Genomic_DNA"/>
</dbReference>
<evidence type="ECO:0000256" key="4">
    <source>
        <dbReference type="ARBA" id="ARBA00006406"/>
    </source>
</evidence>
<dbReference type="SUPFAM" id="SSF51261">
    <property type="entry name" value="Duplicated hybrid motif"/>
    <property type="match status" value="1"/>
</dbReference>
<dbReference type="Gene3D" id="1.20.120.20">
    <property type="entry name" value="Apolipoprotein"/>
    <property type="match status" value="1"/>
</dbReference>
<keyword evidence="8" id="KW-0645">Protease</keyword>
<evidence type="ECO:0000259" key="14">
    <source>
        <dbReference type="Pfam" id="PF01551"/>
    </source>
</evidence>
<dbReference type="InterPro" id="IPR011055">
    <property type="entry name" value="Dup_hybrid_motif"/>
</dbReference>
<feature type="transmembrane region" description="Helical" evidence="12">
    <location>
        <begin position="45"/>
        <end position="71"/>
    </location>
</feature>
<dbReference type="Proteomes" id="UP000321839">
    <property type="component" value="Unassembled WGS sequence"/>
</dbReference>
<feature type="domain" description="Transglycosylase SLT" evidence="13">
    <location>
        <begin position="1059"/>
        <end position="1125"/>
    </location>
</feature>
<comment type="function">
    <text evidence="3">Is able to cleave peptidoglycan.</text>
</comment>